<name>A0ABV8T8N5_9ACTN</name>
<dbReference type="PROSITE" id="PS00041">
    <property type="entry name" value="HTH_ARAC_FAMILY_1"/>
    <property type="match status" value="1"/>
</dbReference>
<dbReference type="InterPro" id="IPR018062">
    <property type="entry name" value="HTH_AraC-typ_CS"/>
</dbReference>
<dbReference type="SUPFAM" id="SSF46689">
    <property type="entry name" value="Homeodomain-like"/>
    <property type="match status" value="1"/>
</dbReference>
<dbReference type="RefSeq" id="WP_381736887.1">
    <property type="nucleotide sequence ID" value="NZ_JBHSDP010000005.1"/>
</dbReference>
<accession>A0ABV8T8N5</accession>
<dbReference type="InterPro" id="IPR020449">
    <property type="entry name" value="Tscrpt_reg_AraC-type_HTH"/>
</dbReference>
<keyword evidence="3" id="KW-0804">Transcription</keyword>
<keyword evidence="6" id="KW-1185">Reference proteome</keyword>
<keyword evidence="1" id="KW-0805">Transcription regulation</keyword>
<comment type="caution">
    <text evidence="5">The sequence shown here is derived from an EMBL/GenBank/DDBJ whole genome shotgun (WGS) entry which is preliminary data.</text>
</comment>
<evidence type="ECO:0000256" key="3">
    <source>
        <dbReference type="ARBA" id="ARBA00023163"/>
    </source>
</evidence>
<organism evidence="5 6">
    <name type="scientific">Streptomyces andamanensis</name>
    <dbReference type="NCBI Taxonomy" id="1565035"/>
    <lineage>
        <taxon>Bacteria</taxon>
        <taxon>Bacillati</taxon>
        <taxon>Actinomycetota</taxon>
        <taxon>Actinomycetes</taxon>
        <taxon>Kitasatosporales</taxon>
        <taxon>Streptomycetaceae</taxon>
        <taxon>Streptomyces</taxon>
    </lineage>
</organism>
<dbReference type="InterPro" id="IPR018060">
    <property type="entry name" value="HTH_AraC"/>
</dbReference>
<evidence type="ECO:0000256" key="2">
    <source>
        <dbReference type="ARBA" id="ARBA00023125"/>
    </source>
</evidence>
<dbReference type="PANTHER" id="PTHR46796:SF6">
    <property type="entry name" value="ARAC SUBFAMILY"/>
    <property type="match status" value="1"/>
</dbReference>
<dbReference type="PRINTS" id="PR00032">
    <property type="entry name" value="HTHARAC"/>
</dbReference>
<protein>
    <submittedName>
        <fullName evidence="5">Helix-turn-helix domain-containing protein</fullName>
    </submittedName>
</protein>
<sequence length="324" mass="35046">MRAWFDTEGVPPADRLAALDELFVGSDHPMGVRSPDAAGFRASIRAVDLAAVNVVDMAISSSEVLRTTRMVRQADPGLLCVVMGTTGRLVLHQGGREAVLGASDLALYDSSRPFGLRIGADGGQAALIRAHIPTALLGKSAGKLGELTARPLSGRGGFAGLLGHFLTGLRDDSGVHGPNDLARLAVIAEDLLRALVAHHLDADAGLLEEPRQGGLLPRVEAFVQRNLHDPELSPRVIADALHLSVGYLHRLFSDRETTVAAWVRQLRLERARRDLRDADLRDVPVHQIAERWGFKDHSTFTRSFRAAYGMPPRDYRHGLPTAAS</sequence>
<keyword evidence="2" id="KW-0238">DNA-binding</keyword>
<reference evidence="6" key="1">
    <citation type="journal article" date="2019" name="Int. J. Syst. Evol. Microbiol.">
        <title>The Global Catalogue of Microorganisms (GCM) 10K type strain sequencing project: providing services to taxonomists for standard genome sequencing and annotation.</title>
        <authorList>
            <consortium name="The Broad Institute Genomics Platform"/>
            <consortium name="The Broad Institute Genome Sequencing Center for Infectious Disease"/>
            <person name="Wu L."/>
            <person name="Ma J."/>
        </authorList>
    </citation>
    <scope>NUCLEOTIDE SEQUENCE [LARGE SCALE GENOMIC DNA]</scope>
    <source>
        <strain evidence="6">PCU 347</strain>
    </source>
</reference>
<gene>
    <name evidence="5" type="ORF">ACFPC0_03795</name>
</gene>
<dbReference type="EMBL" id="JBHSDP010000005">
    <property type="protein sequence ID" value="MFC4326966.1"/>
    <property type="molecule type" value="Genomic_DNA"/>
</dbReference>
<dbReference type="Pfam" id="PF12833">
    <property type="entry name" value="HTH_18"/>
    <property type="match status" value="1"/>
</dbReference>
<dbReference type="InterPro" id="IPR035418">
    <property type="entry name" value="AraC-bd_2"/>
</dbReference>
<evidence type="ECO:0000313" key="6">
    <source>
        <dbReference type="Proteomes" id="UP001595824"/>
    </source>
</evidence>
<dbReference type="Pfam" id="PF14525">
    <property type="entry name" value="AraC_binding_2"/>
    <property type="match status" value="1"/>
</dbReference>
<dbReference type="Gene3D" id="1.10.10.60">
    <property type="entry name" value="Homeodomain-like"/>
    <property type="match status" value="1"/>
</dbReference>
<dbReference type="InterPro" id="IPR050204">
    <property type="entry name" value="AraC_XylS_family_regulators"/>
</dbReference>
<dbReference type="Proteomes" id="UP001595824">
    <property type="component" value="Unassembled WGS sequence"/>
</dbReference>
<dbReference type="PROSITE" id="PS01124">
    <property type="entry name" value="HTH_ARAC_FAMILY_2"/>
    <property type="match status" value="1"/>
</dbReference>
<feature type="domain" description="HTH araC/xylS-type" evidence="4">
    <location>
        <begin position="217"/>
        <end position="318"/>
    </location>
</feature>
<evidence type="ECO:0000259" key="4">
    <source>
        <dbReference type="PROSITE" id="PS01124"/>
    </source>
</evidence>
<proteinExistence type="predicted"/>
<evidence type="ECO:0000256" key="1">
    <source>
        <dbReference type="ARBA" id="ARBA00023015"/>
    </source>
</evidence>
<dbReference type="SMART" id="SM00342">
    <property type="entry name" value="HTH_ARAC"/>
    <property type="match status" value="1"/>
</dbReference>
<dbReference type="InterPro" id="IPR009057">
    <property type="entry name" value="Homeodomain-like_sf"/>
</dbReference>
<dbReference type="PANTHER" id="PTHR46796">
    <property type="entry name" value="HTH-TYPE TRANSCRIPTIONAL ACTIVATOR RHAS-RELATED"/>
    <property type="match status" value="1"/>
</dbReference>
<evidence type="ECO:0000313" key="5">
    <source>
        <dbReference type="EMBL" id="MFC4326966.1"/>
    </source>
</evidence>